<dbReference type="OrthoDB" id="1404662at2"/>
<dbReference type="EMBL" id="BKCG01000002">
    <property type="protein sequence ID" value="GER59294.1"/>
    <property type="molecule type" value="Genomic_DNA"/>
</dbReference>
<protein>
    <submittedName>
        <fullName evidence="1">Uncharacterized protein</fullName>
    </submittedName>
</protein>
<organism evidence="1 2">
    <name type="scientific">Patiriisocius marinus</name>
    <dbReference type="NCBI Taxonomy" id="1397112"/>
    <lineage>
        <taxon>Bacteria</taxon>
        <taxon>Pseudomonadati</taxon>
        <taxon>Bacteroidota</taxon>
        <taxon>Flavobacteriia</taxon>
        <taxon>Flavobacteriales</taxon>
        <taxon>Flavobacteriaceae</taxon>
        <taxon>Patiriisocius</taxon>
    </lineage>
</organism>
<comment type="caution">
    <text evidence="1">The sequence shown here is derived from an EMBL/GenBank/DDBJ whole genome shotgun (WGS) entry which is preliminary data.</text>
</comment>
<keyword evidence="2" id="KW-1185">Reference proteome</keyword>
<reference evidence="1 2" key="1">
    <citation type="submission" date="2019-08" db="EMBL/GenBank/DDBJ databases">
        <title>Draft genome sequence of Ulvibacter marinus type strain NBRC 109484.</title>
        <authorList>
            <person name="Kawano K."/>
            <person name="Ushijima N."/>
            <person name="Kihara M."/>
            <person name="Itoh H."/>
        </authorList>
    </citation>
    <scope>NUCLEOTIDE SEQUENCE [LARGE SCALE GENOMIC DNA]</scope>
    <source>
        <strain evidence="1 2">NBRC 109484</strain>
    </source>
</reference>
<dbReference type="RefSeq" id="WP_151673429.1">
    <property type="nucleotide sequence ID" value="NZ_BKCG01000002.1"/>
</dbReference>
<dbReference type="Proteomes" id="UP000326509">
    <property type="component" value="Unassembled WGS sequence"/>
</dbReference>
<dbReference type="AlphaFoldDB" id="A0A5J4IWC1"/>
<proteinExistence type="predicted"/>
<accession>A0A5J4IWC1</accession>
<sequence>MNITPYIFQPEKSIEVYKKTSEYLLENPNIKEKIEELGWFYHIIGMTIPQNWDNFWSGHIFPFSESWEELQISFNLVCFGLYKQAFVSLRSALELGMLSVYYNINDEGHKIVQDWLSSKDSNDANTPRAGTIWKVLLSNDNIQKFNEEHNLKKRFEELGFLHNYVHTKGNKYSNKLGRLKSNSQTFEPDLIDSWLNTYEKIASIVCSLHLLKYPIAVVKYDYSRKFGIDIPSFGGLETFNIEKIGKILPKHYLESIEKIAETDISTQETIKEIKSFPDKTEEEVEEQVLFIEKLTIEGCGFKKWLEQQNDLLKLFNEKEFSEVMINRIEVLKKWSIDNDYYDKTKLDKYKKKKESE</sequence>
<evidence type="ECO:0000313" key="2">
    <source>
        <dbReference type="Proteomes" id="UP000326509"/>
    </source>
</evidence>
<evidence type="ECO:0000313" key="1">
    <source>
        <dbReference type="EMBL" id="GER59294.1"/>
    </source>
</evidence>
<gene>
    <name evidence="1" type="ORF">ULMA_14020</name>
</gene>
<name>A0A5J4IWC1_9FLAO</name>